<dbReference type="InterPro" id="IPR007715">
    <property type="entry name" value="Coq4"/>
</dbReference>
<organism evidence="1 2">
    <name type="scientific">Alteripontixanthobacter maritimus</name>
    <dbReference type="NCBI Taxonomy" id="2161824"/>
    <lineage>
        <taxon>Bacteria</taxon>
        <taxon>Pseudomonadati</taxon>
        <taxon>Pseudomonadota</taxon>
        <taxon>Alphaproteobacteria</taxon>
        <taxon>Sphingomonadales</taxon>
        <taxon>Erythrobacteraceae</taxon>
        <taxon>Alteripontixanthobacter</taxon>
    </lineage>
</organism>
<evidence type="ECO:0000313" key="1">
    <source>
        <dbReference type="EMBL" id="RDC59846.1"/>
    </source>
</evidence>
<name>A0A369Q9I1_9SPHN</name>
<reference evidence="1 2" key="1">
    <citation type="submission" date="2018-04" db="EMBL/GenBank/DDBJ databases">
        <title>Altererythrobacter sp. HME9302 genome sequencing and assembly.</title>
        <authorList>
            <person name="Kang H."/>
            <person name="Kim H."/>
            <person name="Joh K."/>
        </authorList>
    </citation>
    <scope>NUCLEOTIDE SEQUENCE [LARGE SCALE GENOMIC DNA]</scope>
    <source>
        <strain evidence="1 2">HME9302</strain>
    </source>
</reference>
<dbReference type="OrthoDB" id="9775927at2"/>
<keyword evidence="2" id="KW-1185">Reference proteome</keyword>
<sequence length="285" mass="31348">MNQPAKPADLPASQYVPATGRPAEFAEDGTIFCHPDRPRPKKRWGKAYYHFRELLKNKEDTSHVFRIFESLPSRGFVLRARALVFSDAGKAMRATEPYLPAILDDHAALRELPKGSVAEAYLHFMTSEGLTAAGLVEEQDKSFAGRPRYDDLVEWYGNRRRDTHDLLHVLTGYGRDALGEQCVLAFTYGQNGELGNLFIAYLGALEIKRTVKGGAPVLSAVREAQNSGAGAPAVAEMPIRDLLAMPLTEARAMMGVGDPAKYRECHRVWASRGTDPYDLLGGAAA</sequence>
<dbReference type="AlphaFoldDB" id="A0A369Q9I1"/>
<protein>
    <recommendedName>
        <fullName evidence="3">Coenzyme Q (Ubiquinone) biosynthesis protein Coq4</fullName>
    </recommendedName>
</protein>
<proteinExistence type="predicted"/>
<dbReference type="Proteomes" id="UP000253727">
    <property type="component" value="Unassembled WGS sequence"/>
</dbReference>
<evidence type="ECO:0008006" key="3">
    <source>
        <dbReference type="Google" id="ProtNLM"/>
    </source>
</evidence>
<accession>A0A369Q9I1</accession>
<dbReference type="Pfam" id="PF05019">
    <property type="entry name" value="Coq4"/>
    <property type="match status" value="1"/>
</dbReference>
<evidence type="ECO:0000313" key="2">
    <source>
        <dbReference type="Proteomes" id="UP000253727"/>
    </source>
</evidence>
<gene>
    <name evidence="1" type="ORF">HME9302_01042</name>
</gene>
<dbReference type="EMBL" id="QBKA01000002">
    <property type="protein sequence ID" value="RDC59846.1"/>
    <property type="molecule type" value="Genomic_DNA"/>
</dbReference>
<dbReference type="GO" id="GO:0006744">
    <property type="term" value="P:ubiquinone biosynthetic process"/>
    <property type="evidence" value="ECO:0007669"/>
    <property type="project" value="InterPro"/>
</dbReference>
<dbReference type="RefSeq" id="WP_115366122.1">
    <property type="nucleotide sequence ID" value="NZ_QBKA01000002.1"/>
</dbReference>
<comment type="caution">
    <text evidence="1">The sequence shown here is derived from an EMBL/GenBank/DDBJ whole genome shotgun (WGS) entry which is preliminary data.</text>
</comment>